<dbReference type="Gramene" id="OGLUM09G00930.1">
    <property type="protein sequence ID" value="OGLUM09G00930.1"/>
    <property type="gene ID" value="OGLUM09G00930"/>
</dbReference>
<dbReference type="EnsemblPlants" id="OGLUM09G00930.1">
    <property type="protein sequence ID" value="OGLUM09G00930.1"/>
    <property type="gene ID" value="OGLUM09G00930"/>
</dbReference>
<reference evidence="2" key="2">
    <citation type="submission" date="2018-05" db="EMBL/GenBank/DDBJ databases">
        <title>OgluRS3 (Oryza glumaepatula Reference Sequence Version 3).</title>
        <authorList>
            <person name="Zhang J."/>
            <person name="Kudrna D."/>
            <person name="Lee S."/>
            <person name="Talag J."/>
            <person name="Welchert J."/>
            <person name="Wing R.A."/>
        </authorList>
    </citation>
    <scope>NUCLEOTIDE SEQUENCE [LARGE SCALE GENOMIC DNA]</scope>
</reference>
<reference evidence="2" key="1">
    <citation type="submission" date="2015-04" db="UniProtKB">
        <authorList>
            <consortium name="EnsemblPlants"/>
        </authorList>
    </citation>
    <scope>IDENTIFICATION</scope>
</reference>
<keyword evidence="3" id="KW-1185">Reference proteome</keyword>
<sequence>MAVEQAAMSAMERAVWPWTEGSTSSGGGEAAESSCCSGRSSNNTSRSIDGGGSGSSSAWCGHYWRTGLYLDGKNHISPCSNSNRD</sequence>
<evidence type="ECO:0000313" key="2">
    <source>
        <dbReference type="EnsemblPlants" id="OGLUM09G00930.1"/>
    </source>
</evidence>
<name>A0A0E0AZH0_9ORYZ</name>
<feature type="region of interest" description="Disordered" evidence="1">
    <location>
        <begin position="1"/>
        <end position="57"/>
    </location>
</feature>
<evidence type="ECO:0000313" key="3">
    <source>
        <dbReference type="Proteomes" id="UP000026961"/>
    </source>
</evidence>
<accession>A0A0E0AZH0</accession>
<dbReference type="Proteomes" id="UP000026961">
    <property type="component" value="Chromosome 9"/>
</dbReference>
<dbReference type="HOGENOM" id="CLU_2516341_0_0_1"/>
<proteinExistence type="predicted"/>
<organism evidence="2">
    <name type="scientific">Oryza glumipatula</name>
    <dbReference type="NCBI Taxonomy" id="40148"/>
    <lineage>
        <taxon>Eukaryota</taxon>
        <taxon>Viridiplantae</taxon>
        <taxon>Streptophyta</taxon>
        <taxon>Embryophyta</taxon>
        <taxon>Tracheophyta</taxon>
        <taxon>Spermatophyta</taxon>
        <taxon>Magnoliopsida</taxon>
        <taxon>Liliopsida</taxon>
        <taxon>Poales</taxon>
        <taxon>Poaceae</taxon>
        <taxon>BOP clade</taxon>
        <taxon>Oryzoideae</taxon>
        <taxon>Oryzeae</taxon>
        <taxon>Oryzinae</taxon>
        <taxon>Oryza</taxon>
    </lineage>
</organism>
<dbReference type="AlphaFoldDB" id="A0A0E0AZH0"/>
<evidence type="ECO:0000256" key="1">
    <source>
        <dbReference type="SAM" id="MobiDB-lite"/>
    </source>
</evidence>
<protein>
    <submittedName>
        <fullName evidence="2">Uncharacterized protein</fullName>
    </submittedName>
</protein>